<dbReference type="CDD" id="cd00834">
    <property type="entry name" value="KAS_I_II"/>
    <property type="match status" value="1"/>
</dbReference>
<comment type="function">
    <text evidence="11">Involved in the type II fatty acid elongation cycle. Catalyzes the elongation of a wide range of acyl-ACP by the addition of two carbons from malonyl-ACP to an acyl acceptor. Can efficiently catalyze the conversion of palmitoleoyl-ACP (cis-hexadec-9-enoyl-ACP) to cis-vaccenoyl-ACP (cis-octadec-11-enoyl-ACP), an essential step in the thermal regulation of fatty acid composition.</text>
</comment>
<evidence type="ECO:0000256" key="3">
    <source>
        <dbReference type="ARBA" id="ARBA00012356"/>
    </source>
</evidence>
<comment type="catalytic activity">
    <reaction evidence="11">
        <text>(9Z)-hexadecenoyl-[ACP] + malonyl-[ACP] + H(+) = 3-oxo-(11Z)-octadecenoyl-[ACP] + holo-[ACP] + CO2</text>
        <dbReference type="Rhea" id="RHEA:55040"/>
        <dbReference type="Rhea" id="RHEA-COMP:9623"/>
        <dbReference type="Rhea" id="RHEA-COMP:9685"/>
        <dbReference type="Rhea" id="RHEA-COMP:10800"/>
        <dbReference type="Rhea" id="RHEA-COMP:14074"/>
        <dbReference type="ChEBI" id="CHEBI:15378"/>
        <dbReference type="ChEBI" id="CHEBI:16526"/>
        <dbReference type="ChEBI" id="CHEBI:64479"/>
        <dbReference type="ChEBI" id="CHEBI:78449"/>
        <dbReference type="ChEBI" id="CHEBI:83989"/>
        <dbReference type="ChEBI" id="CHEBI:138538"/>
        <dbReference type="EC" id="2.3.1.179"/>
    </reaction>
</comment>
<dbReference type="Proteomes" id="UP000008139">
    <property type="component" value="Chromosome"/>
</dbReference>
<dbReference type="InterPro" id="IPR020841">
    <property type="entry name" value="PKS_Beta-ketoAc_synthase_dom"/>
</dbReference>
<evidence type="ECO:0000256" key="4">
    <source>
        <dbReference type="ARBA" id="ARBA00014657"/>
    </source>
</evidence>
<dbReference type="GO" id="GO:0005829">
    <property type="term" value="C:cytosol"/>
    <property type="evidence" value="ECO:0007669"/>
    <property type="project" value="TreeGrafter"/>
</dbReference>
<dbReference type="InterPro" id="IPR017568">
    <property type="entry name" value="3-oxoacyl-ACP_synth-2"/>
</dbReference>
<dbReference type="PROSITE" id="PS52004">
    <property type="entry name" value="KS3_2"/>
    <property type="match status" value="1"/>
</dbReference>
<dbReference type="NCBIfam" id="NF004970">
    <property type="entry name" value="PRK06333.1"/>
    <property type="match status" value="1"/>
</dbReference>
<dbReference type="EC" id="2.3.1.179" evidence="3 11"/>
<gene>
    <name evidence="15" type="ordered locus">Hipma_1210</name>
</gene>
<dbReference type="AlphaFoldDB" id="F2LWY8"/>
<dbReference type="SMART" id="SM00825">
    <property type="entry name" value="PKS_KS"/>
    <property type="match status" value="1"/>
</dbReference>
<comment type="pathway">
    <text evidence="1 11">Lipid metabolism; fatty acid biosynthesis.</text>
</comment>
<evidence type="ECO:0000256" key="10">
    <source>
        <dbReference type="ARBA" id="ARBA00023315"/>
    </source>
</evidence>
<dbReference type="Pfam" id="PF00109">
    <property type="entry name" value="ketoacyl-synt"/>
    <property type="match status" value="1"/>
</dbReference>
<dbReference type="Pfam" id="PF02801">
    <property type="entry name" value="Ketoacyl-synt_C"/>
    <property type="match status" value="1"/>
</dbReference>
<dbReference type="InParanoid" id="F2LWY8"/>
<evidence type="ECO:0000256" key="5">
    <source>
        <dbReference type="ARBA" id="ARBA00022516"/>
    </source>
</evidence>
<keyword evidence="16" id="KW-1185">Reference proteome</keyword>
<evidence type="ECO:0000256" key="6">
    <source>
        <dbReference type="ARBA" id="ARBA00022679"/>
    </source>
</evidence>
<dbReference type="InterPro" id="IPR014030">
    <property type="entry name" value="Ketoacyl_synth_N"/>
</dbReference>
<evidence type="ECO:0000256" key="13">
    <source>
        <dbReference type="RuleBase" id="RU003694"/>
    </source>
</evidence>
<comment type="catalytic activity">
    <reaction evidence="11">
        <text>a fatty acyl-[ACP] + malonyl-[ACP] + H(+) = a 3-oxoacyl-[ACP] + holo-[ACP] + CO2</text>
        <dbReference type="Rhea" id="RHEA:22836"/>
        <dbReference type="Rhea" id="RHEA-COMP:9623"/>
        <dbReference type="Rhea" id="RHEA-COMP:9685"/>
        <dbReference type="Rhea" id="RHEA-COMP:9916"/>
        <dbReference type="Rhea" id="RHEA-COMP:14125"/>
        <dbReference type="ChEBI" id="CHEBI:15378"/>
        <dbReference type="ChEBI" id="CHEBI:16526"/>
        <dbReference type="ChEBI" id="CHEBI:64479"/>
        <dbReference type="ChEBI" id="CHEBI:78449"/>
        <dbReference type="ChEBI" id="CHEBI:78776"/>
        <dbReference type="ChEBI" id="CHEBI:138651"/>
    </reaction>
</comment>
<dbReference type="PIRSF" id="PIRSF000447">
    <property type="entry name" value="KAS_II"/>
    <property type="match status" value="1"/>
</dbReference>
<dbReference type="RefSeq" id="WP_013682209.1">
    <property type="nucleotide sequence ID" value="NC_015318.1"/>
</dbReference>
<keyword evidence="8" id="KW-0443">Lipid metabolism</keyword>
<dbReference type="GO" id="GO:0006633">
    <property type="term" value="P:fatty acid biosynthetic process"/>
    <property type="evidence" value="ECO:0007669"/>
    <property type="project" value="UniProtKB-UniRule"/>
</dbReference>
<evidence type="ECO:0000313" key="15">
    <source>
        <dbReference type="EMBL" id="AEA34172.1"/>
    </source>
</evidence>
<evidence type="ECO:0000256" key="1">
    <source>
        <dbReference type="ARBA" id="ARBA00005194"/>
    </source>
</evidence>
<dbReference type="PANTHER" id="PTHR11712">
    <property type="entry name" value="POLYKETIDE SYNTHASE-RELATED"/>
    <property type="match status" value="1"/>
</dbReference>
<evidence type="ECO:0000256" key="2">
    <source>
        <dbReference type="ARBA" id="ARBA00008467"/>
    </source>
</evidence>
<dbReference type="InterPro" id="IPR014031">
    <property type="entry name" value="Ketoacyl_synth_C"/>
</dbReference>
<dbReference type="SUPFAM" id="SSF53901">
    <property type="entry name" value="Thiolase-like"/>
    <property type="match status" value="2"/>
</dbReference>
<accession>F2LWY8</accession>
<organism evidence="15 16">
    <name type="scientific">Hippea maritima (strain ATCC 700847 / DSM 10411 / MH2)</name>
    <dbReference type="NCBI Taxonomy" id="760142"/>
    <lineage>
        <taxon>Bacteria</taxon>
        <taxon>Pseudomonadati</taxon>
        <taxon>Campylobacterota</taxon>
        <taxon>Desulfurellia</taxon>
        <taxon>Desulfurellales</taxon>
        <taxon>Hippeaceae</taxon>
        <taxon>Hippea</taxon>
    </lineage>
</organism>
<dbReference type="InterPro" id="IPR016039">
    <property type="entry name" value="Thiolase-like"/>
</dbReference>
<dbReference type="InterPro" id="IPR000794">
    <property type="entry name" value="Beta-ketoacyl_synthase"/>
</dbReference>
<sequence>MRRVVVTGVGAITPVGLNAKESFENACKGVSGIDKITRFDASELTVQIAGEVKGFEPTRYVEKKDVKKIDLFSLYAIAATDEAVKSAGLDMSKEDPFRVGVSVGSGIGGLQTIEKYNEAYLKRGQKGVSPFFIPVAVINMAAGNIAMQFGAKGPNFSDVTACATGTHSIGLAARCIAYGDADVMICGGTESTITPLAVSGFANMKALSTRNDEPHKASRPFDKDRDGFVIGEGAGVLILEEYEHAVKRGAEILAEFAGFGMSDDAYHFTAPDPNGEGATYAMRMALNDAKLNPEDIDYINAHGTSTHFNDIIETKAIKTVFGEHAYKLTISSTKSVTGHLLGAAGGVEAVFSVLALKEGIVPPTMNLDNPDDECDLFYTPNEALKKEIKTAMSNSFGFGGTNAVIVFKKV</sequence>
<dbReference type="UniPathway" id="UPA00094"/>
<feature type="domain" description="Ketosynthase family 3 (KS3)" evidence="14">
    <location>
        <begin position="1"/>
        <end position="409"/>
    </location>
</feature>
<dbReference type="eggNOG" id="COG0304">
    <property type="taxonomic scope" value="Bacteria"/>
</dbReference>
<dbReference type="Gene3D" id="3.40.47.10">
    <property type="match status" value="1"/>
</dbReference>
<evidence type="ECO:0000313" key="16">
    <source>
        <dbReference type="Proteomes" id="UP000008139"/>
    </source>
</evidence>
<proteinExistence type="inferred from homology"/>
<keyword evidence="5 11" id="KW-0444">Lipid biosynthesis</keyword>
<dbReference type="NCBIfam" id="NF005589">
    <property type="entry name" value="PRK07314.1"/>
    <property type="match status" value="1"/>
</dbReference>
<dbReference type="KEGG" id="hmr:Hipma_1210"/>
<protein>
    <recommendedName>
        <fullName evidence="4 11">3-oxoacyl-[acyl-carrier-protein] synthase 2</fullName>
        <ecNumber evidence="3 11">2.3.1.179</ecNumber>
    </recommendedName>
</protein>
<evidence type="ECO:0000256" key="8">
    <source>
        <dbReference type="ARBA" id="ARBA00023098"/>
    </source>
</evidence>
<evidence type="ECO:0000259" key="14">
    <source>
        <dbReference type="PROSITE" id="PS52004"/>
    </source>
</evidence>
<keyword evidence="7" id="KW-0276">Fatty acid metabolism</keyword>
<dbReference type="EMBL" id="CP002606">
    <property type="protein sequence ID" value="AEA34172.1"/>
    <property type="molecule type" value="Genomic_DNA"/>
</dbReference>
<reference evidence="15 16" key="1">
    <citation type="journal article" date="2011" name="Stand. Genomic Sci.">
        <title>Complete genome sequence of the thermophilic sulfur-reducer Hippea maritima type strain (MH(2)).</title>
        <authorList>
            <person name="Huntemann M."/>
            <person name="Lu M."/>
            <person name="Nolan M."/>
            <person name="Lapidus A."/>
            <person name="Lucas S."/>
            <person name="Hammon N."/>
            <person name="Deshpande S."/>
            <person name="Cheng J.F."/>
            <person name="Tapia R."/>
            <person name="Han C."/>
            <person name="Goodwin L."/>
            <person name="Pitluck S."/>
            <person name="Liolios K."/>
            <person name="Pagani I."/>
            <person name="Ivanova N."/>
            <person name="Ovchinikova G."/>
            <person name="Pati A."/>
            <person name="Chen A."/>
            <person name="Palaniappan K."/>
            <person name="Land M."/>
            <person name="Hauser L."/>
            <person name="Jeffries C.D."/>
            <person name="Detter J.C."/>
            <person name="Brambilla E.M."/>
            <person name="Rohde M."/>
            <person name="Spring S."/>
            <person name="Goker M."/>
            <person name="Woyke T."/>
            <person name="Bristow J."/>
            <person name="Eisen J.A."/>
            <person name="Markowitz V."/>
            <person name="Hugenholtz P."/>
            <person name="Kyrpides N.C."/>
            <person name="Klenk H.P."/>
            <person name="Mavromatis K."/>
        </authorList>
    </citation>
    <scope>NUCLEOTIDE SEQUENCE [LARGE SCALE GENOMIC DNA]</scope>
    <source>
        <strain evidence="16">ATCC 700847 / DSM 10411 / MH2</strain>
    </source>
</reference>
<dbReference type="PANTHER" id="PTHR11712:SF336">
    <property type="entry name" value="3-OXOACYL-[ACYL-CARRIER-PROTEIN] SYNTHASE, MITOCHONDRIAL"/>
    <property type="match status" value="1"/>
</dbReference>
<dbReference type="STRING" id="760142.Hipma_1210"/>
<feature type="active site" description="For beta-ketoacyl synthase activity" evidence="12">
    <location>
        <position position="162"/>
    </location>
</feature>
<keyword evidence="10 11" id="KW-0012">Acyltransferase</keyword>
<evidence type="ECO:0000256" key="7">
    <source>
        <dbReference type="ARBA" id="ARBA00022832"/>
    </source>
</evidence>
<dbReference type="GO" id="GO:0004315">
    <property type="term" value="F:3-oxoacyl-[acyl-carrier-protein] synthase activity"/>
    <property type="evidence" value="ECO:0007669"/>
    <property type="project" value="UniProtKB-UniRule"/>
</dbReference>
<dbReference type="NCBIfam" id="TIGR03150">
    <property type="entry name" value="fabF"/>
    <property type="match status" value="1"/>
</dbReference>
<dbReference type="OrthoDB" id="9808669at2"/>
<keyword evidence="6 11" id="KW-0808">Transferase</keyword>
<evidence type="ECO:0000256" key="12">
    <source>
        <dbReference type="PIRSR" id="PIRSR000447-1"/>
    </source>
</evidence>
<dbReference type="FunCoup" id="F2LWY8">
    <property type="interactions" value="440"/>
</dbReference>
<comment type="similarity">
    <text evidence="2 11 13">Belongs to the thiolase-like superfamily. Beta-ketoacyl-ACP synthases family.</text>
</comment>
<name>F2LWY8_HIPMA</name>
<keyword evidence="9 11" id="KW-0275">Fatty acid biosynthesis</keyword>
<dbReference type="HOGENOM" id="CLU_000022_69_2_7"/>
<dbReference type="FunFam" id="3.40.47.10:FF:000009">
    <property type="entry name" value="3-oxoacyl-[acyl-carrier-protein] synthase 2"/>
    <property type="match status" value="1"/>
</dbReference>
<evidence type="ECO:0000256" key="9">
    <source>
        <dbReference type="ARBA" id="ARBA00023160"/>
    </source>
</evidence>
<reference evidence="16" key="2">
    <citation type="submission" date="2011-03" db="EMBL/GenBank/DDBJ databases">
        <title>The complete genome of Hippea maritima DSM 10411.</title>
        <authorList>
            <consortium name="US DOE Joint Genome Institute (JGI-PGF)"/>
            <person name="Lucas S."/>
            <person name="Copeland A."/>
            <person name="Lapidus A."/>
            <person name="Bruce D."/>
            <person name="Goodwin L."/>
            <person name="Pitluck S."/>
            <person name="Peters L."/>
            <person name="Kyrpides N."/>
            <person name="Mavromatis K."/>
            <person name="Pagani I."/>
            <person name="Ivanova N."/>
            <person name="Mikhailova N."/>
            <person name="Lu M."/>
            <person name="Detter J.C."/>
            <person name="Tapia R."/>
            <person name="Han C."/>
            <person name="Land M."/>
            <person name="Hauser L."/>
            <person name="Markowitz V."/>
            <person name="Cheng J.-F."/>
            <person name="Hugenholtz P."/>
            <person name="Woyke T."/>
            <person name="Wu D."/>
            <person name="Spring S."/>
            <person name="Schroeder M."/>
            <person name="Brambilla E."/>
            <person name="Klenk H.-P."/>
            <person name="Eisen J.A."/>
        </authorList>
    </citation>
    <scope>NUCLEOTIDE SEQUENCE [LARGE SCALE GENOMIC DNA]</scope>
    <source>
        <strain evidence="16">ATCC 700847 / DSM 10411 / MH2</strain>
    </source>
</reference>
<evidence type="ECO:0000256" key="11">
    <source>
        <dbReference type="PIRNR" id="PIRNR000447"/>
    </source>
</evidence>